<organism evidence="3 4">
    <name type="scientific">Rotaria magnacalcarata</name>
    <dbReference type="NCBI Taxonomy" id="392030"/>
    <lineage>
        <taxon>Eukaryota</taxon>
        <taxon>Metazoa</taxon>
        <taxon>Spiralia</taxon>
        <taxon>Gnathifera</taxon>
        <taxon>Rotifera</taxon>
        <taxon>Eurotatoria</taxon>
        <taxon>Bdelloidea</taxon>
        <taxon>Philodinida</taxon>
        <taxon>Philodinidae</taxon>
        <taxon>Rotaria</taxon>
    </lineage>
</organism>
<comment type="caution">
    <text evidence="3">The sequence shown here is derived from an EMBL/GenBank/DDBJ whole genome shotgun (WGS) entry which is preliminary data.</text>
</comment>
<dbReference type="PROSITE" id="PS50294">
    <property type="entry name" value="WD_REPEATS_REGION"/>
    <property type="match status" value="1"/>
</dbReference>
<protein>
    <submittedName>
        <fullName evidence="3">Uncharacterized protein</fullName>
    </submittedName>
</protein>
<dbReference type="PROSITE" id="PS50082">
    <property type="entry name" value="WD_REPEATS_2"/>
    <property type="match status" value="1"/>
</dbReference>
<dbReference type="InterPro" id="IPR001680">
    <property type="entry name" value="WD40_rpt"/>
</dbReference>
<dbReference type="InterPro" id="IPR015943">
    <property type="entry name" value="WD40/YVTN_repeat-like_dom_sf"/>
</dbReference>
<dbReference type="PANTHER" id="PTHR10814">
    <property type="entry name" value="TRANSDUCIN-LIKE ENHANCER PROTEIN"/>
    <property type="match status" value="1"/>
</dbReference>
<feature type="non-terminal residue" evidence="3">
    <location>
        <position position="57"/>
    </location>
</feature>
<evidence type="ECO:0000256" key="2">
    <source>
        <dbReference type="PROSITE-ProRule" id="PRU00221"/>
    </source>
</evidence>
<dbReference type="Proteomes" id="UP000676336">
    <property type="component" value="Unassembled WGS sequence"/>
</dbReference>
<dbReference type="PANTHER" id="PTHR10814:SF21">
    <property type="entry name" value="PROTEIN GROUCHO"/>
    <property type="match status" value="1"/>
</dbReference>
<dbReference type="InterPro" id="IPR036322">
    <property type="entry name" value="WD40_repeat_dom_sf"/>
</dbReference>
<proteinExistence type="inferred from homology"/>
<evidence type="ECO:0000313" key="4">
    <source>
        <dbReference type="Proteomes" id="UP000676336"/>
    </source>
</evidence>
<dbReference type="GO" id="GO:0003714">
    <property type="term" value="F:transcription corepressor activity"/>
    <property type="evidence" value="ECO:0007669"/>
    <property type="project" value="TreeGrafter"/>
</dbReference>
<name>A0A8S3C8X4_9BILA</name>
<keyword evidence="2" id="KW-0853">WD repeat</keyword>
<dbReference type="AlphaFoldDB" id="A0A8S3C8X4"/>
<feature type="repeat" description="WD" evidence="2">
    <location>
        <begin position="15"/>
        <end position="50"/>
    </location>
</feature>
<dbReference type="Pfam" id="PF00400">
    <property type="entry name" value="WD40"/>
    <property type="match status" value="1"/>
</dbReference>
<sequence length="57" mass="6353">IAIYDIHNQSLVKSFVGHTDGTSCIDIAPDGRTMWTGGLDNTVRCWDLRNDYAPLQT</sequence>
<dbReference type="SMART" id="SM00320">
    <property type="entry name" value="WD40"/>
    <property type="match status" value="1"/>
</dbReference>
<dbReference type="InterPro" id="IPR009146">
    <property type="entry name" value="Groucho_enhance"/>
</dbReference>
<dbReference type="GO" id="GO:0090090">
    <property type="term" value="P:negative regulation of canonical Wnt signaling pathway"/>
    <property type="evidence" value="ECO:0007669"/>
    <property type="project" value="TreeGrafter"/>
</dbReference>
<evidence type="ECO:0000313" key="3">
    <source>
        <dbReference type="EMBL" id="CAF4901685.1"/>
    </source>
</evidence>
<gene>
    <name evidence="3" type="ORF">SMN809_LOCUS51781</name>
</gene>
<evidence type="ECO:0000256" key="1">
    <source>
        <dbReference type="ARBA" id="ARBA00005969"/>
    </source>
</evidence>
<dbReference type="GO" id="GO:0005667">
    <property type="term" value="C:transcription regulator complex"/>
    <property type="evidence" value="ECO:0007669"/>
    <property type="project" value="TreeGrafter"/>
</dbReference>
<reference evidence="3" key="1">
    <citation type="submission" date="2021-02" db="EMBL/GenBank/DDBJ databases">
        <authorList>
            <person name="Nowell W R."/>
        </authorList>
    </citation>
    <scope>NUCLEOTIDE SEQUENCE</scope>
</reference>
<dbReference type="EMBL" id="CAJOBI010174389">
    <property type="protein sequence ID" value="CAF4901685.1"/>
    <property type="molecule type" value="Genomic_DNA"/>
</dbReference>
<accession>A0A8S3C8X4</accession>
<dbReference type="Gene3D" id="2.130.10.10">
    <property type="entry name" value="YVTN repeat-like/Quinoprotein amine dehydrogenase"/>
    <property type="match status" value="1"/>
</dbReference>
<dbReference type="SUPFAM" id="SSF50978">
    <property type="entry name" value="WD40 repeat-like"/>
    <property type="match status" value="1"/>
</dbReference>
<feature type="non-terminal residue" evidence="3">
    <location>
        <position position="1"/>
    </location>
</feature>
<dbReference type="GO" id="GO:0005634">
    <property type="term" value="C:nucleus"/>
    <property type="evidence" value="ECO:0007669"/>
    <property type="project" value="InterPro"/>
</dbReference>
<comment type="similarity">
    <text evidence="1">Belongs to the WD repeat Groucho/TLE family.</text>
</comment>